<organism evidence="4 5">
    <name type="scientific">Acyrthosiphon pisum</name>
    <name type="common">Pea aphid</name>
    <dbReference type="NCBI Taxonomy" id="7029"/>
    <lineage>
        <taxon>Eukaryota</taxon>
        <taxon>Metazoa</taxon>
        <taxon>Ecdysozoa</taxon>
        <taxon>Arthropoda</taxon>
        <taxon>Hexapoda</taxon>
        <taxon>Insecta</taxon>
        <taxon>Pterygota</taxon>
        <taxon>Neoptera</taxon>
        <taxon>Paraneoptera</taxon>
        <taxon>Hemiptera</taxon>
        <taxon>Sternorrhyncha</taxon>
        <taxon>Aphidomorpha</taxon>
        <taxon>Aphidoidea</taxon>
        <taxon>Aphididae</taxon>
        <taxon>Macrosiphini</taxon>
        <taxon>Acyrthosiphon</taxon>
    </lineage>
</organism>
<dbReference type="PANTHER" id="PTHR45786">
    <property type="entry name" value="DNA BINDING PROTEIN-LIKE"/>
    <property type="match status" value="1"/>
</dbReference>
<protein>
    <recommendedName>
        <fullName evidence="1">ATP-dependent DNA helicase</fullName>
        <ecNumber evidence="1">5.6.2.3</ecNumber>
    </recommendedName>
</protein>
<reference evidence="4" key="2">
    <citation type="submission" date="2022-06" db="UniProtKB">
        <authorList>
            <consortium name="EnsemblMetazoa"/>
        </authorList>
    </citation>
    <scope>IDENTIFICATION</scope>
</reference>
<dbReference type="GO" id="GO:0016787">
    <property type="term" value="F:hydrolase activity"/>
    <property type="evidence" value="ECO:0007669"/>
    <property type="project" value="UniProtKB-KW"/>
</dbReference>
<dbReference type="SUPFAM" id="SSF52540">
    <property type="entry name" value="P-loop containing nucleoside triphosphate hydrolases"/>
    <property type="match status" value="1"/>
</dbReference>
<dbReference type="EnsemblMetazoa" id="XM_016805610.1">
    <property type="protein sequence ID" value="XP_016661099.1"/>
    <property type="gene ID" value="LOC107884118"/>
</dbReference>
<dbReference type="Proteomes" id="UP000007819">
    <property type="component" value="Chromosome X"/>
</dbReference>
<feature type="domain" description="DNA helicase Pif1-like DEAD-box helicase" evidence="2">
    <location>
        <begin position="661"/>
        <end position="722"/>
    </location>
</feature>
<keyword evidence="1" id="KW-0227">DNA damage</keyword>
<comment type="cofactor">
    <cofactor evidence="1">
        <name>Mg(2+)</name>
        <dbReference type="ChEBI" id="CHEBI:18420"/>
    </cofactor>
</comment>
<dbReference type="GO" id="GO:0006281">
    <property type="term" value="P:DNA repair"/>
    <property type="evidence" value="ECO:0007669"/>
    <property type="project" value="UniProtKB-KW"/>
</dbReference>
<feature type="domain" description="Helitron helicase-like" evidence="3">
    <location>
        <begin position="235"/>
        <end position="304"/>
    </location>
</feature>
<dbReference type="EC" id="5.6.2.3" evidence="1"/>
<dbReference type="Pfam" id="PF14214">
    <property type="entry name" value="Helitron_like_N"/>
    <property type="match status" value="1"/>
</dbReference>
<dbReference type="InterPro" id="IPR010285">
    <property type="entry name" value="DNA_helicase_pif1-like_DEAD"/>
</dbReference>
<dbReference type="GO" id="GO:0005524">
    <property type="term" value="F:ATP binding"/>
    <property type="evidence" value="ECO:0007669"/>
    <property type="project" value="UniProtKB-KW"/>
</dbReference>
<keyword evidence="1" id="KW-0233">DNA recombination</keyword>
<dbReference type="KEGG" id="api:107884118"/>
<sequence length="725" mass="83043">MQRALRAYIGRRTANATRMYNRMYNTPERSQTLAQEQRNASSMKSAFNYKSEIDYLNIKALQIGPMTILCPKCNAKKWKDETNGLCCADESDQISIRTNMIPNLKRGLIESLQTVLRENNHLIQSFRSNIESRSFDELQNFKLIIHADRVPQDEHRGQYNAPTIDEVAVLLVNEDKGPRDIVLHGQSGQLSRVSELNRSYDALQYPLMFTRGEDGYHINITQNQRTKTVSCMQFHCYRFMVRETSINHLHYYKTLFSKFAVDMMATIISERLHFIRNHQKQLSADDYVHLQDTVNNDANINANNVGKQPDEIDKIISAEIPNKDRDPTLNEIVCKNMIHGPCGELNIRSPCMNNGKCSKKYPRKLVKDIQTGDDGYPTYRRRSSDDGGYTAILKVRGSDRATFSVNRENDEITNYLNGRYICTSEAFWRIYNFEIHDRDPTVKHLAVHLENGQRVFFNANNLHQVIENPRKTTLAAFFELCSHDNFAKTLLYHEVPSYYTWDDSRGWLKRRRGKDVPGWTGIKMDTAIGRIYTIHPKSNLKAIDGVIHATFKTACFALGLLENDEQWKNALADATVSESPSKLRELFAIIIVFCQPSEPQSLGLIEIEDKVVCLSEKYLIEFGMKSPVRNENTSDPFELLILRSYDDNRLQEFIEINLPKLVNDQKYAFNVITESVMNHQGRVFFLDAPGGTGKTFLLNFLLAQIRSSGKVALAVASSGYSSNSI</sequence>
<name>A0A8R2H9K8_ACYPI</name>
<dbReference type="OrthoDB" id="6606840at2759"/>
<evidence type="ECO:0000256" key="1">
    <source>
        <dbReference type="RuleBase" id="RU363044"/>
    </source>
</evidence>
<dbReference type="PANTHER" id="PTHR45786:SF74">
    <property type="entry name" value="ATP-DEPENDENT DNA HELICASE"/>
    <property type="match status" value="1"/>
</dbReference>
<keyword evidence="1" id="KW-0547">Nucleotide-binding</keyword>
<dbReference type="Pfam" id="PF05970">
    <property type="entry name" value="PIF1"/>
    <property type="match status" value="1"/>
</dbReference>
<evidence type="ECO:0000259" key="2">
    <source>
        <dbReference type="Pfam" id="PF05970"/>
    </source>
</evidence>
<evidence type="ECO:0000313" key="4">
    <source>
        <dbReference type="EnsemblMetazoa" id="XP_016661099.1"/>
    </source>
</evidence>
<proteinExistence type="inferred from homology"/>
<dbReference type="InterPro" id="IPR027417">
    <property type="entry name" value="P-loop_NTPase"/>
</dbReference>
<dbReference type="GeneID" id="107884118"/>
<dbReference type="Gene3D" id="3.40.50.300">
    <property type="entry name" value="P-loop containing nucleotide triphosphate hydrolases"/>
    <property type="match status" value="1"/>
</dbReference>
<dbReference type="GO" id="GO:0006310">
    <property type="term" value="P:DNA recombination"/>
    <property type="evidence" value="ECO:0007669"/>
    <property type="project" value="UniProtKB-KW"/>
</dbReference>
<dbReference type="AlphaFoldDB" id="A0A8R2H9K8"/>
<keyword evidence="1" id="KW-0234">DNA repair</keyword>
<dbReference type="GO" id="GO:0000723">
    <property type="term" value="P:telomere maintenance"/>
    <property type="evidence" value="ECO:0007669"/>
    <property type="project" value="InterPro"/>
</dbReference>
<keyword evidence="1" id="KW-0067">ATP-binding</keyword>
<evidence type="ECO:0000313" key="5">
    <source>
        <dbReference type="Proteomes" id="UP000007819"/>
    </source>
</evidence>
<dbReference type="RefSeq" id="XP_016661099.1">
    <property type="nucleotide sequence ID" value="XM_016805610.1"/>
</dbReference>
<comment type="catalytic activity">
    <reaction evidence="1">
        <text>ATP + H2O = ADP + phosphate + H(+)</text>
        <dbReference type="Rhea" id="RHEA:13065"/>
        <dbReference type="ChEBI" id="CHEBI:15377"/>
        <dbReference type="ChEBI" id="CHEBI:15378"/>
        <dbReference type="ChEBI" id="CHEBI:30616"/>
        <dbReference type="ChEBI" id="CHEBI:43474"/>
        <dbReference type="ChEBI" id="CHEBI:456216"/>
        <dbReference type="EC" id="5.6.2.3"/>
    </reaction>
</comment>
<keyword evidence="1" id="KW-0378">Hydrolase</keyword>
<keyword evidence="5" id="KW-1185">Reference proteome</keyword>
<reference evidence="5" key="1">
    <citation type="submission" date="2010-06" db="EMBL/GenBank/DDBJ databases">
        <authorList>
            <person name="Jiang H."/>
            <person name="Abraham K."/>
            <person name="Ali S."/>
            <person name="Alsbrooks S.L."/>
            <person name="Anim B.N."/>
            <person name="Anosike U.S."/>
            <person name="Attaway T."/>
            <person name="Bandaranaike D.P."/>
            <person name="Battles P.K."/>
            <person name="Bell S.N."/>
            <person name="Bell A.V."/>
            <person name="Beltran B."/>
            <person name="Bickham C."/>
            <person name="Bustamante Y."/>
            <person name="Caleb T."/>
            <person name="Canada A."/>
            <person name="Cardenas V."/>
            <person name="Carter K."/>
            <person name="Chacko J."/>
            <person name="Chandrabose M.N."/>
            <person name="Chavez D."/>
            <person name="Chavez A."/>
            <person name="Chen L."/>
            <person name="Chu H.-S."/>
            <person name="Claassen K.J."/>
            <person name="Cockrell R."/>
            <person name="Collins M."/>
            <person name="Cooper J.A."/>
            <person name="Cree A."/>
            <person name="Curry S.M."/>
            <person name="Da Y."/>
            <person name="Dao M.D."/>
            <person name="Das B."/>
            <person name="Davila M.-L."/>
            <person name="Davy-Carroll L."/>
            <person name="Denson S."/>
            <person name="Dinh H."/>
            <person name="Ebong V.E."/>
            <person name="Edwards J.R."/>
            <person name="Egan A."/>
            <person name="El-Daye J."/>
            <person name="Escobedo L."/>
            <person name="Fernandez S."/>
            <person name="Fernando P.R."/>
            <person name="Flagg N."/>
            <person name="Forbes L.D."/>
            <person name="Fowler R.G."/>
            <person name="Fu Q."/>
            <person name="Gabisi R.A."/>
            <person name="Ganer J."/>
            <person name="Garbino Pronczuk A."/>
            <person name="Garcia R.M."/>
            <person name="Garner T."/>
            <person name="Garrett T.E."/>
            <person name="Gonzalez D.A."/>
            <person name="Hamid H."/>
            <person name="Hawkins E.S."/>
            <person name="Hirani K."/>
            <person name="Hogues M.E."/>
            <person name="Hollins B."/>
            <person name="Hsiao C.-H."/>
            <person name="Jabil R."/>
            <person name="James M.L."/>
            <person name="Jhangiani S.N."/>
            <person name="Johnson B."/>
            <person name="Johnson Q."/>
            <person name="Joshi V."/>
            <person name="Kalu J.B."/>
            <person name="Kam C."/>
            <person name="Kashfia A."/>
            <person name="Keebler J."/>
            <person name="Kisamo H."/>
            <person name="Kovar C.L."/>
            <person name="Lago L.A."/>
            <person name="Lai C.-Y."/>
            <person name="Laidlaw J."/>
            <person name="Lara F."/>
            <person name="Le T.-K."/>
            <person name="Lee S.L."/>
            <person name="Legall F.H."/>
            <person name="Lemon S.J."/>
            <person name="Lewis L.R."/>
            <person name="Li B."/>
            <person name="Liu Y."/>
            <person name="Liu Y.-S."/>
            <person name="Lopez J."/>
            <person name="Lozado R.J."/>
            <person name="Lu J."/>
            <person name="Madu R.C."/>
            <person name="Maheshwari M."/>
            <person name="Maheshwari R."/>
            <person name="Malloy K."/>
            <person name="Martinez E."/>
            <person name="Mathew T."/>
            <person name="Mercado I.C."/>
            <person name="Mercado C."/>
            <person name="Meyer B."/>
            <person name="Montgomery K."/>
            <person name="Morgan M.B."/>
            <person name="Munidasa M."/>
            <person name="Nazareth L.V."/>
            <person name="Nelson J."/>
            <person name="Ng B.M."/>
            <person name="Nguyen N.B."/>
            <person name="Nguyen P.Q."/>
            <person name="Nguyen T."/>
            <person name="Obregon M."/>
            <person name="Okwuonu G.O."/>
            <person name="Onwere C.G."/>
            <person name="Orozco G."/>
            <person name="Parra A."/>
            <person name="Patel S."/>
            <person name="Patil S."/>
            <person name="Perez A."/>
            <person name="Perez Y."/>
            <person name="Pham C."/>
            <person name="Primus E.L."/>
            <person name="Pu L.-L."/>
            <person name="Puazo M."/>
            <person name="Qin X."/>
            <person name="Quiroz J.B."/>
            <person name="Reese J."/>
            <person name="Richards S."/>
            <person name="Rives C.M."/>
            <person name="Robberts R."/>
            <person name="Ruiz S.J."/>
            <person name="Ruiz M.J."/>
            <person name="Santibanez J."/>
            <person name="Schneider B.W."/>
            <person name="Sisson I."/>
            <person name="Smith M."/>
            <person name="Sodergren E."/>
            <person name="Song X.-Z."/>
            <person name="Song B.B."/>
            <person name="Summersgill H."/>
            <person name="Thelus R."/>
            <person name="Thornton R.D."/>
            <person name="Trejos Z.Y."/>
            <person name="Usmani K."/>
            <person name="Vattathil S."/>
            <person name="Villasana D."/>
            <person name="Walker D.L."/>
            <person name="Wang S."/>
            <person name="Wang K."/>
            <person name="White C.S."/>
            <person name="Williams A.C."/>
            <person name="Williamson J."/>
            <person name="Wilson K."/>
            <person name="Woghiren I.O."/>
            <person name="Woodworth J.R."/>
            <person name="Worley K.C."/>
            <person name="Wright R.A."/>
            <person name="Wu W."/>
            <person name="Young L."/>
            <person name="Zhang L."/>
            <person name="Zhang J."/>
            <person name="Zhu Y."/>
            <person name="Muzny D.M."/>
            <person name="Weinstock G."/>
            <person name="Gibbs R.A."/>
        </authorList>
    </citation>
    <scope>NUCLEOTIDE SEQUENCE [LARGE SCALE GENOMIC DNA]</scope>
    <source>
        <strain evidence="5">LSR1</strain>
    </source>
</reference>
<evidence type="ECO:0000259" key="3">
    <source>
        <dbReference type="Pfam" id="PF14214"/>
    </source>
</evidence>
<keyword evidence="1" id="KW-0347">Helicase</keyword>
<dbReference type="InterPro" id="IPR025476">
    <property type="entry name" value="Helitron_helicase-like"/>
</dbReference>
<comment type="similarity">
    <text evidence="1">Belongs to the helicase family.</text>
</comment>
<accession>A0A8R2H9K8</accession>
<dbReference type="GO" id="GO:0043139">
    <property type="term" value="F:5'-3' DNA helicase activity"/>
    <property type="evidence" value="ECO:0007669"/>
    <property type="project" value="UniProtKB-EC"/>
</dbReference>